<accession>A0A0T7GMM4</accession>
<sequence>MLAALALSASIGGAVPAADGDFIPGVKDFRSQQIHRVRGEKEWPFMADRGTLLCAPSWKNQLVYFVPQDAEGKREYPFALSDNVMLMAMVNMGRKSVLQPYDSFEQLLQRLFPYIAMGKRLCDQPAGATLPDSSL</sequence>
<proteinExistence type="predicted"/>
<dbReference type="Proteomes" id="UP000039660">
    <property type="component" value="Unassembled WGS sequence"/>
</dbReference>
<organism evidence="1 2">
    <name type="scientific">Neorhizobium galegae bv. officinalis</name>
    <dbReference type="NCBI Taxonomy" id="323656"/>
    <lineage>
        <taxon>Bacteria</taxon>
        <taxon>Pseudomonadati</taxon>
        <taxon>Pseudomonadota</taxon>
        <taxon>Alphaproteobacteria</taxon>
        <taxon>Hyphomicrobiales</taxon>
        <taxon>Rhizobiaceae</taxon>
        <taxon>Rhizobium/Agrobacterium group</taxon>
        <taxon>Neorhizobium</taxon>
    </lineage>
</organism>
<evidence type="ECO:0000313" key="1">
    <source>
        <dbReference type="EMBL" id="CDZ48551.1"/>
    </source>
</evidence>
<protein>
    <submittedName>
        <fullName evidence="1">Uncharacterized protein</fullName>
    </submittedName>
</protein>
<reference evidence="1 2" key="1">
    <citation type="submission" date="2014-08" db="EMBL/GenBank/DDBJ databases">
        <authorList>
            <person name="Chen Y.-H."/>
        </authorList>
    </citation>
    <scope>NUCLEOTIDE SEQUENCE [LARGE SCALE GENOMIC DNA]</scope>
</reference>
<dbReference type="RefSeq" id="WP_046634635.1">
    <property type="nucleotide sequence ID" value="NZ_CCRK01000004.1"/>
</dbReference>
<dbReference type="EMBL" id="CCRK01000004">
    <property type="protein sequence ID" value="CDZ48551.1"/>
    <property type="molecule type" value="Genomic_DNA"/>
</dbReference>
<dbReference type="AlphaFoldDB" id="A0A0T7GMM4"/>
<evidence type="ECO:0000313" key="2">
    <source>
        <dbReference type="Proteomes" id="UP000039660"/>
    </source>
</evidence>
<gene>
    <name evidence="1" type="ORF">NGAL_HAMBI1189_25170</name>
</gene>
<name>A0A0T7GMM4_NEOGA</name>